<sequence>MPVKRNRRRTVAQNHEQIRYKRKKSPCQHADSRSGKIMRSSTSYPCLPEVVVKPGIKELTLVLCKTKREYNFPCSLLSDGVQNSIRYLKLNWCAFRPTAELGPLRSLTSLHLRFVSITGEELQCLLSNSPALEELHLSNCMEIICLKIPCTLQKFRYLYVMGWCSLKVLENKAPNLSSFFLRGSVKLSLGDTLQMKKLDVVHSLHYARSVLPSVMPNLESLQITSGCEVVNTTMLPTKFFLHLKNLTIHLISGLAFSPTYDYFSLVSFFDASPSLETLILNVRQQDMKHESVLAKSSDLREIPENRHSCLKSVKISGFSSAKSLVELTCYIIKNMVSLESLTLDTICVDRSISCYLKTFRMCYPIGEGALMEAPRALSAIRTYIEAIVPSTFKLTVLKPCSRCHVKGIPRCISNT</sequence>
<keyword evidence="3" id="KW-1185">Reference proteome</keyword>
<dbReference type="Gramene" id="LPERR05G22370.1">
    <property type="protein sequence ID" value="LPERR05G22370.1"/>
    <property type="gene ID" value="LPERR05G22370"/>
</dbReference>
<reference evidence="3" key="2">
    <citation type="submission" date="2013-12" db="EMBL/GenBank/DDBJ databases">
        <authorList>
            <person name="Yu Y."/>
            <person name="Lee S."/>
            <person name="de Baynast K."/>
            <person name="Wissotski M."/>
            <person name="Liu L."/>
            <person name="Talag J."/>
            <person name="Goicoechea J."/>
            <person name="Angelova A."/>
            <person name="Jetty R."/>
            <person name="Kudrna D."/>
            <person name="Golser W."/>
            <person name="Rivera L."/>
            <person name="Zhang J."/>
            <person name="Wing R."/>
        </authorList>
    </citation>
    <scope>NUCLEOTIDE SEQUENCE</scope>
</reference>
<dbReference type="AlphaFoldDB" id="A0A0D9WK21"/>
<protein>
    <recommendedName>
        <fullName evidence="1">At1g61320/AtMIF1 LRR domain-containing protein</fullName>
    </recommendedName>
</protein>
<name>A0A0D9WK21_9ORYZ</name>
<dbReference type="Gene3D" id="3.80.10.10">
    <property type="entry name" value="Ribonuclease Inhibitor"/>
    <property type="match status" value="1"/>
</dbReference>
<dbReference type="InterPro" id="IPR032675">
    <property type="entry name" value="LRR_dom_sf"/>
</dbReference>
<evidence type="ECO:0000259" key="1">
    <source>
        <dbReference type="Pfam" id="PF23622"/>
    </source>
</evidence>
<dbReference type="PANTHER" id="PTHR34145:SF52">
    <property type="entry name" value="OS02G0105800 PROTEIN"/>
    <property type="match status" value="1"/>
</dbReference>
<proteinExistence type="predicted"/>
<evidence type="ECO:0000313" key="3">
    <source>
        <dbReference type="Proteomes" id="UP000032180"/>
    </source>
</evidence>
<reference evidence="2 3" key="1">
    <citation type="submission" date="2012-08" db="EMBL/GenBank/DDBJ databases">
        <title>Oryza genome evolution.</title>
        <authorList>
            <person name="Wing R.A."/>
        </authorList>
    </citation>
    <scope>NUCLEOTIDE SEQUENCE</scope>
</reference>
<feature type="domain" description="At1g61320/AtMIF1 LRR" evidence="1">
    <location>
        <begin position="49"/>
        <end position="401"/>
    </location>
</feature>
<dbReference type="Proteomes" id="UP000032180">
    <property type="component" value="Chromosome 5"/>
</dbReference>
<dbReference type="EnsemblPlants" id="LPERR05G22370.1">
    <property type="protein sequence ID" value="LPERR05G22370.1"/>
    <property type="gene ID" value="LPERR05G22370"/>
</dbReference>
<dbReference type="InterPro" id="IPR055357">
    <property type="entry name" value="LRR_At1g61320_AtMIF1"/>
</dbReference>
<dbReference type="InterPro" id="IPR053772">
    <property type="entry name" value="At1g61320/At1g61330-like"/>
</dbReference>
<dbReference type="SUPFAM" id="SSF52058">
    <property type="entry name" value="L domain-like"/>
    <property type="match status" value="1"/>
</dbReference>
<dbReference type="PANTHER" id="PTHR34145">
    <property type="entry name" value="OS02G0105600 PROTEIN"/>
    <property type="match status" value="1"/>
</dbReference>
<dbReference type="Pfam" id="PF23622">
    <property type="entry name" value="LRR_At1g61320_AtMIF1"/>
    <property type="match status" value="1"/>
</dbReference>
<evidence type="ECO:0000313" key="2">
    <source>
        <dbReference type="EnsemblPlants" id="LPERR05G22370.1"/>
    </source>
</evidence>
<dbReference type="STRING" id="77586.A0A0D9WK21"/>
<accession>A0A0D9WK21</accession>
<organism evidence="2 3">
    <name type="scientific">Leersia perrieri</name>
    <dbReference type="NCBI Taxonomy" id="77586"/>
    <lineage>
        <taxon>Eukaryota</taxon>
        <taxon>Viridiplantae</taxon>
        <taxon>Streptophyta</taxon>
        <taxon>Embryophyta</taxon>
        <taxon>Tracheophyta</taxon>
        <taxon>Spermatophyta</taxon>
        <taxon>Magnoliopsida</taxon>
        <taxon>Liliopsida</taxon>
        <taxon>Poales</taxon>
        <taxon>Poaceae</taxon>
        <taxon>BOP clade</taxon>
        <taxon>Oryzoideae</taxon>
        <taxon>Oryzeae</taxon>
        <taxon>Oryzinae</taxon>
        <taxon>Leersia</taxon>
    </lineage>
</organism>
<reference evidence="2" key="3">
    <citation type="submission" date="2015-04" db="UniProtKB">
        <authorList>
            <consortium name="EnsemblPlants"/>
        </authorList>
    </citation>
    <scope>IDENTIFICATION</scope>
</reference>
<dbReference type="HOGENOM" id="CLU_010721_4_0_1"/>